<dbReference type="GO" id="GO:0022857">
    <property type="term" value="F:transmembrane transporter activity"/>
    <property type="evidence" value="ECO:0007669"/>
    <property type="project" value="InterPro"/>
</dbReference>
<gene>
    <name evidence="9" type="primary">bepF_1</name>
    <name evidence="8" type="ORF">APZ41_001665</name>
    <name evidence="9" type="ORF">NCTC13291_01215</name>
</gene>
<evidence type="ECO:0000313" key="8">
    <source>
        <dbReference type="EMBL" id="ONH84926.1"/>
    </source>
</evidence>
<reference evidence="9 11" key="2">
    <citation type="submission" date="2018-06" db="EMBL/GenBank/DDBJ databases">
        <authorList>
            <consortium name="Pathogen Informatics"/>
            <person name="Doyle S."/>
        </authorList>
    </citation>
    <scope>NUCLEOTIDE SEQUENCE [LARGE SCALE GENOMIC DNA]</scope>
    <source>
        <strain evidence="9 11">NCTC13291</strain>
    </source>
</reference>
<dbReference type="Pfam" id="PF25944">
    <property type="entry name" value="Beta-barrel_RND"/>
    <property type="match status" value="1"/>
</dbReference>
<dbReference type="InterPro" id="IPR006143">
    <property type="entry name" value="RND_pump_MFP"/>
</dbReference>
<dbReference type="STRING" id="207340.APZ41_001665"/>
<feature type="chain" id="PRO_5044062707" evidence="3">
    <location>
        <begin position="24"/>
        <end position="396"/>
    </location>
</feature>
<feature type="domain" description="Multidrug resistance protein MdtA-like beta-barrel" evidence="6">
    <location>
        <begin position="213"/>
        <end position="307"/>
    </location>
</feature>
<dbReference type="Gene3D" id="1.10.287.470">
    <property type="entry name" value="Helix hairpin bin"/>
    <property type="match status" value="1"/>
</dbReference>
<dbReference type="Gene3D" id="2.40.420.20">
    <property type="match status" value="1"/>
</dbReference>
<dbReference type="GO" id="GO:0030313">
    <property type="term" value="C:cell envelope"/>
    <property type="evidence" value="ECO:0007669"/>
    <property type="project" value="UniProtKB-SubCell"/>
</dbReference>
<dbReference type="AlphaFoldDB" id="A0A1S8D962"/>
<evidence type="ECO:0000313" key="10">
    <source>
        <dbReference type="Proteomes" id="UP000054844"/>
    </source>
</evidence>
<name>A0A1S8D962_9PROT</name>
<dbReference type="Pfam" id="PF25917">
    <property type="entry name" value="BSH_RND"/>
    <property type="match status" value="1"/>
</dbReference>
<evidence type="ECO:0000256" key="2">
    <source>
        <dbReference type="ARBA" id="ARBA00009477"/>
    </source>
</evidence>
<dbReference type="SUPFAM" id="SSF111369">
    <property type="entry name" value="HlyD-like secretion proteins"/>
    <property type="match status" value="1"/>
</dbReference>
<dbReference type="Pfam" id="PF25876">
    <property type="entry name" value="HH_MFP_RND"/>
    <property type="match status" value="1"/>
</dbReference>
<comment type="similarity">
    <text evidence="2">Belongs to the membrane fusion protein (MFP) (TC 8.A.1) family.</text>
</comment>
<dbReference type="InterPro" id="IPR058625">
    <property type="entry name" value="MdtA-like_BSH"/>
</dbReference>
<accession>A0A1S8D962</accession>
<protein>
    <submittedName>
        <fullName evidence="9">Efflux pump periplasmic linker BepF</fullName>
    </submittedName>
    <submittedName>
        <fullName evidence="8">Efflux transporter periplasmic adaptor subunit</fullName>
    </submittedName>
</protein>
<dbReference type="NCBIfam" id="TIGR01730">
    <property type="entry name" value="RND_mfp"/>
    <property type="match status" value="1"/>
</dbReference>
<evidence type="ECO:0000313" key="11">
    <source>
        <dbReference type="Proteomes" id="UP000254919"/>
    </source>
</evidence>
<keyword evidence="10" id="KW-1185">Reference proteome</keyword>
<proteinExistence type="inferred from homology"/>
<dbReference type="PANTHER" id="PTHR30158:SF10">
    <property type="entry name" value="CATION EFFLUX PUMP"/>
    <property type="match status" value="1"/>
</dbReference>
<dbReference type="Gene3D" id="2.40.50.100">
    <property type="match status" value="1"/>
</dbReference>
<dbReference type="Proteomes" id="UP000054844">
    <property type="component" value="Unassembled WGS sequence"/>
</dbReference>
<organism evidence="8 10">
    <name type="scientific">Roseomonas mucosa</name>
    <dbReference type="NCBI Taxonomy" id="207340"/>
    <lineage>
        <taxon>Bacteria</taxon>
        <taxon>Pseudomonadati</taxon>
        <taxon>Pseudomonadota</taxon>
        <taxon>Alphaproteobacteria</taxon>
        <taxon>Acetobacterales</taxon>
        <taxon>Roseomonadaceae</taxon>
        <taxon>Roseomonas</taxon>
    </lineage>
</organism>
<reference evidence="8 10" key="1">
    <citation type="submission" date="2016-12" db="EMBL/GenBank/DDBJ databases">
        <title>Draft genome sequence of Roseomonas mucosa strain AU37, isolated from a peripheral intravenous catheter.</title>
        <authorList>
            <person name="Choudhury M.A."/>
            <person name="Sidjabat H.E."/>
            <person name="Wailan A.M."/>
            <person name="Zhang L."/>
            <person name="Marsh N.M."/>
            <person name="Rickard C.M."/>
            <person name="Davies M."/>
            <person name="Mcmillan D.J."/>
        </authorList>
    </citation>
    <scope>NUCLEOTIDE SEQUENCE [LARGE SCALE GENOMIC DNA]</scope>
    <source>
        <strain evidence="8 10">SAVE376</strain>
    </source>
</reference>
<dbReference type="EMBL" id="UGVN01000001">
    <property type="protein sequence ID" value="SUE39320.1"/>
    <property type="molecule type" value="Genomic_DNA"/>
</dbReference>
<feature type="domain" description="Multidrug resistance protein MdtA-like alpha-helical hairpin" evidence="4">
    <location>
        <begin position="108"/>
        <end position="177"/>
    </location>
</feature>
<feature type="signal peptide" evidence="3">
    <location>
        <begin position="1"/>
        <end position="23"/>
    </location>
</feature>
<evidence type="ECO:0000259" key="5">
    <source>
        <dbReference type="Pfam" id="PF25917"/>
    </source>
</evidence>
<dbReference type="InterPro" id="IPR058627">
    <property type="entry name" value="MdtA-like_C"/>
</dbReference>
<evidence type="ECO:0000259" key="4">
    <source>
        <dbReference type="Pfam" id="PF25876"/>
    </source>
</evidence>
<keyword evidence="3" id="KW-0732">Signal</keyword>
<evidence type="ECO:0000259" key="6">
    <source>
        <dbReference type="Pfam" id="PF25944"/>
    </source>
</evidence>
<dbReference type="InterPro" id="IPR058626">
    <property type="entry name" value="MdtA-like_b-barrel"/>
</dbReference>
<evidence type="ECO:0000313" key="9">
    <source>
        <dbReference type="EMBL" id="SUE39320.1"/>
    </source>
</evidence>
<evidence type="ECO:0000256" key="3">
    <source>
        <dbReference type="SAM" id="SignalP"/>
    </source>
</evidence>
<dbReference type="GO" id="GO:0005886">
    <property type="term" value="C:plasma membrane"/>
    <property type="evidence" value="ECO:0007669"/>
    <property type="project" value="TreeGrafter"/>
</dbReference>
<dbReference type="GO" id="GO:0046677">
    <property type="term" value="P:response to antibiotic"/>
    <property type="evidence" value="ECO:0007669"/>
    <property type="project" value="TreeGrafter"/>
</dbReference>
<comment type="subcellular location">
    <subcellularLocation>
        <location evidence="1">Cell envelope</location>
    </subcellularLocation>
</comment>
<evidence type="ECO:0000259" key="7">
    <source>
        <dbReference type="Pfam" id="PF25967"/>
    </source>
</evidence>
<dbReference type="InterPro" id="IPR058624">
    <property type="entry name" value="MdtA-like_HH"/>
</dbReference>
<sequence>MHPPERKSPKGSLAALLLTFAMAAPFLPQAALAQQPGAAPPAVTVAQPLRRQITEWDEHLARLEPSARVQLRARISGQVEAVHFRDGQVVRQGDLLFTLDRRPFEIAVDSARAELARAQAQAVLAQQEVDRTLPLISNRIAPMAQLDARRAALAEAVAQRDAAQAALRKAQLDLEWSEIRAPIGGRISDRRVDAGNLVQAGETLLTTILQIDPIYAVFDAPEADYLRLARLARSGARPSDQPARAGQGNPVEIRLADEEGWDRQGRMDFTDVALDPRSGTVRARAVLANPDLFLTPGVFARLRLRTGASDSLLLPDAAVAADQAERMVLTVAQDGMVVPKPVSLGPLVDGLRVIRSGLAPQDRVVVAGLHLARPGSRVTAEAGRIGPASAQLTQAR</sequence>
<dbReference type="EMBL" id="LLWF02000002">
    <property type="protein sequence ID" value="ONH84926.1"/>
    <property type="molecule type" value="Genomic_DNA"/>
</dbReference>
<dbReference type="Gene3D" id="2.40.30.170">
    <property type="match status" value="1"/>
</dbReference>
<dbReference type="Pfam" id="PF25967">
    <property type="entry name" value="RND-MFP_C"/>
    <property type="match status" value="1"/>
</dbReference>
<dbReference type="Proteomes" id="UP000254919">
    <property type="component" value="Unassembled WGS sequence"/>
</dbReference>
<feature type="domain" description="Multidrug resistance protein MdtA-like barrel-sandwich hybrid" evidence="5">
    <location>
        <begin position="69"/>
        <end position="204"/>
    </location>
</feature>
<evidence type="ECO:0000256" key="1">
    <source>
        <dbReference type="ARBA" id="ARBA00004196"/>
    </source>
</evidence>
<dbReference type="RefSeq" id="WP_037250545.1">
    <property type="nucleotide sequence ID" value="NZ_AP031462.1"/>
</dbReference>
<feature type="domain" description="Multidrug resistance protein MdtA-like C-terminal permuted SH3" evidence="7">
    <location>
        <begin position="312"/>
        <end position="369"/>
    </location>
</feature>
<dbReference type="GeneID" id="99632266"/>
<dbReference type="PANTHER" id="PTHR30158">
    <property type="entry name" value="ACRA/E-RELATED COMPONENT OF DRUG EFFLUX TRANSPORTER"/>
    <property type="match status" value="1"/>
</dbReference>